<dbReference type="InterPro" id="IPR012886">
    <property type="entry name" value="Formiminotransferase_N"/>
</dbReference>
<dbReference type="GeneID" id="106812826"/>
<dbReference type="SUPFAM" id="SSF55116">
    <property type="entry name" value="Formiminotransferase domain of formiminotransferase-cyclodeaminase"/>
    <property type="match status" value="2"/>
</dbReference>
<reference evidence="3" key="1">
    <citation type="submission" date="2025-08" db="UniProtKB">
        <authorList>
            <consortium name="RefSeq"/>
        </authorList>
    </citation>
    <scope>IDENTIFICATION</scope>
</reference>
<gene>
    <name evidence="3" type="primary">LOC106812826</name>
</gene>
<dbReference type="RefSeq" id="XP_014672293.1">
    <property type="nucleotide sequence ID" value="XM_014816807.1"/>
</dbReference>
<dbReference type="PANTHER" id="PTHR12234">
    <property type="entry name" value="FORMIMINOTRANSFERASE-CYCLODEAMINASE"/>
    <property type="match status" value="1"/>
</dbReference>
<dbReference type="SMART" id="SM01222">
    <property type="entry name" value="FTCD_N"/>
    <property type="match status" value="1"/>
</dbReference>
<sequence length="222" mass="24318">MTTVKKIIECVPNFSEGKNQEILRAIADAIRAVAGCTVLDVDPGESTNRTVFTFIGSPERGAHPRMGALDVCPFVPVKNGAMDVAQQCAKEFGSKLLTNSACRRVHSSVAREHILSISCYPRSYPALPVFLYGYSSKQDYRKTMPQIRSGEYEGLKDKPARRKAYGLIDMSKHSGAHPRMGALDVCPFVPVKNATMDDCTQCAKEFGSKLADELDVPGNRNT</sequence>
<organism evidence="2 3">
    <name type="scientific">Priapulus caudatus</name>
    <name type="common">Priapulid worm</name>
    <dbReference type="NCBI Taxonomy" id="37621"/>
    <lineage>
        <taxon>Eukaryota</taxon>
        <taxon>Metazoa</taxon>
        <taxon>Ecdysozoa</taxon>
        <taxon>Scalidophora</taxon>
        <taxon>Priapulida</taxon>
        <taxon>Priapulimorpha</taxon>
        <taxon>Priapulimorphida</taxon>
        <taxon>Priapulidae</taxon>
        <taxon>Priapulus</taxon>
    </lineage>
</organism>
<protein>
    <submittedName>
        <fullName evidence="3">Formimidoyltransferase-cyclodeaminase-like</fullName>
    </submittedName>
</protein>
<dbReference type="InterPro" id="IPR037064">
    <property type="entry name" value="Formiminotransferase_N_sf"/>
</dbReference>
<evidence type="ECO:0000259" key="1">
    <source>
        <dbReference type="SMART" id="SM01222"/>
    </source>
</evidence>
<dbReference type="Pfam" id="PF07837">
    <property type="entry name" value="FTCD_N"/>
    <property type="match status" value="3"/>
</dbReference>
<feature type="domain" description="Formiminotransferase N-terminal subdomain" evidence="1">
    <location>
        <begin position="6"/>
        <end position="178"/>
    </location>
</feature>
<proteinExistence type="predicted"/>
<evidence type="ECO:0000313" key="2">
    <source>
        <dbReference type="Proteomes" id="UP000695022"/>
    </source>
</evidence>
<dbReference type="Gene3D" id="3.30.990.10">
    <property type="entry name" value="Formiminotransferase, N-terminal subdomain"/>
    <property type="match status" value="3"/>
</dbReference>
<keyword evidence="2" id="KW-1185">Reference proteome</keyword>
<accession>A0ABM1EJC2</accession>
<name>A0ABM1EJC2_PRICU</name>
<evidence type="ECO:0000313" key="3">
    <source>
        <dbReference type="RefSeq" id="XP_014672293.1"/>
    </source>
</evidence>
<dbReference type="PANTHER" id="PTHR12234:SF0">
    <property type="entry name" value="FORMIMIDOYLTRANSFERASE-CYCLODEAMINASE"/>
    <property type="match status" value="1"/>
</dbReference>
<dbReference type="InterPro" id="IPR022384">
    <property type="entry name" value="FormiminoTrfase_cat_dom_sf"/>
</dbReference>
<dbReference type="InterPro" id="IPR051623">
    <property type="entry name" value="FTCD"/>
</dbReference>
<dbReference type="Proteomes" id="UP000695022">
    <property type="component" value="Unplaced"/>
</dbReference>